<dbReference type="AlphaFoldDB" id="C0CQV9"/>
<proteinExistence type="predicted"/>
<feature type="region of interest" description="Disordered" evidence="1">
    <location>
        <begin position="59"/>
        <end position="94"/>
    </location>
</feature>
<protein>
    <submittedName>
        <fullName evidence="2">Uncharacterized protein</fullName>
    </submittedName>
</protein>
<evidence type="ECO:0000313" key="2">
    <source>
        <dbReference type="EMBL" id="EEG47837.1"/>
    </source>
</evidence>
<accession>C0CQV9</accession>
<gene>
    <name evidence="2" type="ORF">RUMHYD_03272</name>
</gene>
<reference evidence="2 3" key="2">
    <citation type="submission" date="2009-02" db="EMBL/GenBank/DDBJ databases">
        <title>Draft genome sequence of Blautia hydrogenotrophica DSM 10507 (Ruminococcus hydrogenotrophicus DSM 10507).</title>
        <authorList>
            <person name="Sudarsanam P."/>
            <person name="Ley R."/>
            <person name="Guruge J."/>
            <person name="Turnbaugh P.J."/>
            <person name="Mahowald M."/>
            <person name="Liep D."/>
            <person name="Gordon J."/>
        </authorList>
    </citation>
    <scope>NUCLEOTIDE SEQUENCE [LARGE SCALE GENOMIC DNA]</scope>
    <source>
        <strain evidence="3">DSM 10507 / JCM 14656 / S5a33</strain>
    </source>
</reference>
<name>C0CQV9_BLAHS</name>
<keyword evidence="3" id="KW-1185">Reference proteome</keyword>
<dbReference type="HOGENOM" id="CLU_846394_0_0_9"/>
<dbReference type="Proteomes" id="UP000003100">
    <property type="component" value="Unassembled WGS sequence"/>
</dbReference>
<evidence type="ECO:0000313" key="3">
    <source>
        <dbReference type="Proteomes" id="UP000003100"/>
    </source>
</evidence>
<evidence type="ECO:0000256" key="1">
    <source>
        <dbReference type="SAM" id="MobiDB-lite"/>
    </source>
</evidence>
<comment type="caution">
    <text evidence="2">The sequence shown here is derived from an EMBL/GenBank/DDBJ whole genome shotgun (WGS) entry which is preliminary data.</text>
</comment>
<reference evidence="2 3" key="1">
    <citation type="submission" date="2009-01" db="EMBL/GenBank/DDBJ databases">
        <authorList>
            <person name="Fulton L."/>
            <person name="Clifton S."/>
            <person name="Fulton B."/>
            <person name="Xu J."/>
            <person name="Minx P."/>
            <person name="Pepin K.H."/>
            <person name="Johnson M."/>
            <person name="Bhonagiri V."/>
            <person name="Nash W.E."/>
            <person name="Mardis E.R."/>
            <person name="Wilson R.K."/>
        </authorList>
    </citation>
    <scope>NUCLEOTIDE SEQUENCE [LARGE SCALE GENOMIC DNA]</scope>
    <source>
        <strain evidence="3">DSM 10507 / JCM 14656 / S5a33</strain>
    </source>
</reference>
<dbReference type="EMBL" id="ACBZ01000175">
    <property type="protein sequence ID" value="EEG47837.1"/>
    <property type="molecule type" value="Genomic_DNA"/>
</dbReference>
<feature type="region of interest" description="Disordered" evidence="1">
    <location>
        <begin position="150"/>
        <end position="179"/>
    </location>
</feature>
<organism evidence="2 3">
    <name type="scientific">Blautia hydrogenotrophica (strain DSM 10507 / JCM 14656 / S5a33)</name>
    <name type="common">Ruminococcus hydrogenotrophicus</name>
    <dbReference type="NCBI Taxonomy" id="476272"/>
    <lineage>
        <taxon>Bacteria</taxon>
        <taxon>Bacillati</taxon>
        <taxon>Bacillota</taxon>
        <taxon>Clostridia</taxon>
        <taxon>Lachnospirales</taxon>
        <taxon>Lachnospiraceae</taxon>
        <taxon>Blautia</taxon>
    </lineage>
</organism>
<feature type="compositionally biased region" description="Basic and acidic residues" evidence="1">
    <location>
        <begin position="72"/>
        <end position="81"/>
    </location>
</feature>
<sequence>MRLKIVKDKDGGKLMKREKWICTGLAVVMALVLPACAQKIEREPVTVQSAGMGLELASKDDGKSVKAANAETKTDKKETPRKTQTAKQADSGVGTVSKEGQYSLTYAKDSFTQQQDENGTVALVSKDQKARIEIGRGFYEGVIETVKDADKEEASVRGGQAQQKKSGTEENTDPSENAEFKISVQGGQDVYYSFIPEAETKDGEAYAYSVDSADGEYCYISLAQYQAAVLGAEDYGALLMENSGEKGKEKVYYLSTSEGNVIVRTVCDKDAQKQWMPQIEETLKSLKVEDNLWKKADVERIVKDLDIEVTAAGETQVEISKDGRSSSE</sequence>
<dbReference type="PATRIC" id="fig|476272.21.peg.1398"/>